<reference evidence="2 3" key="1">
    <citation type="submission" date="2024-10" db="EMBL/GenBank/DDBJ databases">
        <title>Updated reference genomes for cyclostephanoid diatoms.</title>
        <authorList>
            <person name="Roberts W.R."/>
            <person name="Alverson A.J."/>
        </authorList>
    </citation>
    <scope>NUCLEOTIDE SEQUENCE [LARGE SCALE GENOMIC DNA]</scope>
    <source>
        <strain evidence="2 3">AJA228-03</strain>
    </source>
</reference>
<evidence type="ECO:0000313" key="3">
    <source>
        <dbReference type="Proteomes" id="UP001530377"/>
    </source>
</evidence>
<feature type="region of interest" description="Disordered" evidence="1">
    <location>
        <begin position="31"/>
        <end position="66"/>
    </location>
</feature>
<gene>
    <name evidence="2" type="ORF">ACHAXA_009926</name>
</gene>
<feature type="compositionally biased region" description="Basic and acidic residues" evidence="1">
    <location>
        <begin position="49"/>
        <end position="61"/>
    </location>
</feature>
<name>A0ABD3RXY9_9STRA</name>
<accession>A0ABD3RXY9</accession>
<evidence type="ECO:0000256" key="1">
    <source>
        <dbReference type="SAM" id="MobiDB-lite"/>
    </source>
</evidence>
<dbReference type="EMBL" id="JALLPB020000119">
    <property type="protein sequence ID" value="KAL3817095.1"/>
    <property type="molecule type" value="Genomic_DNA"/>
</dbReference>
<feature type="compositionally biased region" description="Low complexity" evidence="1">
    <location>
        <begin position="31"/>
        <end position="44"/>
    </location>
</feature>
<keyword evidence="3" id="KW-1185">Reference proteome</keyword>
<evidence type="ECO:0000313" key="2">
    <source>
        <dbReference type="EMBL" id="KAL3817095.1"/>
    </source>
</evidence>
<organism evidence="2 3">
    <name type="scientific">Cyclostephanos tholiformis</name>
    <dbReference type="NCBI Taxonomy" id="382380"/>
    <lineage>
        <taxon>Eukaryota</taxon>
        <taxon>Sar</taxon>
        <taxon>Stramenopiles</taxon>
        <taxon>Ochrophyta</taxon>
        <taxon>Bacillariophyta</taxon>
        <taxon>Coscinodiscophyceae</taxon>
        <taxon>Thalassiosirophycidae</taxon>
        <taxon>Stephanodiscales</taxon>
        <taxon>Stephanodiscaceae</taxon>
        <taxon>Cyclostephanos</taxon>
    </lineage>
</organism>
<proteinExistence type="predicted"/>
<dbReference type="AlphaFoldDB" id="A0ABD3RXY9"/>
<protein>
    <submittedName>
        <fullName evidence="2">Uncharacterized protein</fullName>
    </submittedName>
</protein>
<comment type="caution">
    <text evidence="2">The sequence shown here is derived from an EMBL/GenBank/DDBJ whole genome shotgun (WGS) entry which is preliminary data.</text>
</comment>
<sequence>MPTMNTKPILSHALFSGAVVFGHEGHVQPKSGVSLLRSSGASSSSEDERDTKNSQRNERNSCRGNSKESCCINLMTSRISHTLIKEEGSLVDSDSAWSQVGMNAPLPLAPLSDAQLVTLDHPNFLNEYCRCNLTPAKIPHNPLDDDSDDSLSLEKEIAWLVEESKVLLPASAIGTPSENSLQLPMKLDFAWRHGSLELREKIGVAFLSEISALLKKWNGMEGNNVAELTLVDGIKLIKASIGGQPDTWCENISRFRKIACNALQLGFRRSECIERELNEIQCLKWREAVEEVGEPGTDKRSAPKKRCRPANDALLRIALGESLVPHSSPQSDAEVASHIPLLLTQLEDEIAWLAEESLILLPRGMIDDHSASTTDSKKIESMVSAGLVTQCDIDWDYITSNASENLKDELMKIGGIKRRPLQRIVRWHQKEVRVAFQKRRSDISLLLLRGYRRNETKLSLPSHELLVETGVYNVWAVRQMRRRHNEMTEDSVSSKDLRLACNARLCDTHHSVQSLKRQKCVRRTSKPLTKSHRASLAIVDKARSSILTAEEEEIAWLREEYEFETDNKCYDWDYIEENASTQLLICLAEKRCAPSRFPSVPGISRLRAMVRLTDSSVEECFERKRIDIRYAITQKGFCRDRSAYCLPEIPAASALRNPLFVRKNGASVLAIDFSDGKVIGKGVKDTAVEAGVIAARRRHAPPPPELSSVHIVRETEGEEFDDSLMYAVAVASHMIGRAGGRRRRSKNDGVRA</sequence>
<dbReference type="Proteomes" id="UP001530377">
    <property type="component" value="Unassembled WGS sequence"/>
</dbReference>